<evidence type="ECO:0000256" key="3">
    <source>
        <dbReference type="ARBA" id="ARBA00022448"/>
    </source>
</evidence>
<evidence type="ECO:0000256" key="9">
    <source>
        <dbReference type="SAM" id="Phobius"/>
    </source>
</evidence>
<evidence type="ECO:0000256" key="5">
    <source>
        <dbReference type="ARBA" id="ARBA00022842"/>
    </source>
</evidence>
<keyword evidence="8 9" id="KW-0472">Membrane</keyword>
<sequence length="579" mass="63943">MRKSYITQNGFNFKFNRRQYDESKLLQVKRRRFRGENSKMDVGNVNSDLDGLETKFELNSISVSASRGGPSYKPEVTDSKFNNDIVTDSIPMLKRMREMLNSNIARGETSLVFNSGDSIQVASDEDFSFTHANILDSSMSTTSSYSLFLQILFPFVPAGLGMVFAGFVLDIVQHWNLFIEVPETFILVPALLGLKGNLEMTFASRLSTLANMGRMNSNPKKIIVANLALIQVQAIVVAFLASSFAVTLAWIPKGQVILLISESANVKFQIDWSHASLLCASSLTTASLTSLVLSTVVICVVLISRYFDINPDNIATPIAASLGDLTTLGALSLLGNCLVLKRSIFLHAHLNDTWLNVGVIVTFIMATPFWIYLARKDKGTVDVLENGWSPIIFSMLISSAGGFVLESTIKRFPKIAMFQPVINGVGGNLAAIQASRLATFYHQHCPFGTLSDTLSSRFSFRRAFFSNGKHIDAHSARVLLLFVVPCHMFFNWIIQILHKGSSLPSGSLFTSIYICAALVQVLSLLYVCQLLVAFLWSIRMDPDCAAIPYLTALGDLFGTFLLFLIFASLSWFNKGGNLR</sequence>
<keyword evidence="7" id="KW-0406">Ion transport</keyword>
<dbReference type="SUPFAM" id="SSF161093">
    <property type="entry name" value="MgtE membrane domain-like"/>
    <property type="match status" value="2"/>
</dbReference>
<dbReference type="Pfam" id="PF01769">
    <property type="entry name" value="MgtE"/>
    <property type="match status" value="2"/>
</dbReference>
<organism evidence="13">
    <name type="scientific">Brugia pahangi</name>
    <name type="common">Filarial nematode worm</name>
    <dbReference type="NCBI Taxonomy" id="6280"/>
    <lineage>
        <taxon>Eukaryota</taxon>
        <taxon>Metazoa</taxon>
        <taxon>Ecdysozoa</taxon>
        <taxon>Nematoda</taxon>
        <taxon>Chromadorea</taxon>
        <taxon>Rhabditida</taxon>
        <taxon>Spirurina</taxon>
        <taxon>Spiruromorpha</taxon>
        <taxon>Filarioidea</taxon>
        <taxon>Onchocercidae</taxon>
        <taxon>Brugia</taxon>
    </lineage>
</organism>
<keyword evidence="12" id="KW-1185">Reference proteome</keyword>
<accession>A0A158PS94</accession>
<evidence type="ECO:0000259" key="10">
    <source>
        <dbReference type="Pfam" id="PF01769"/>
    </source>
</evidence>
<feature type="transmembrane region" description="Helical" evidence="9">
    <location>
        <begin position="510"/>
        <end position="537"/>
    </location>
</feature>
<evidence type="ECO:0000256" key="6">
    <source>
        <dbReference type="ARBA" id="ARBA00022989"/>
    </source>
</evidence>
<dbReference type="GO" id="GO:0008324">
    <property type="term" value="F:monoatomic cation transmembrane transporter activity"/>
    <property type="evidence" value="ECO:0007669"/>
    <property type="project" value="InterPro"/>
</dbReference>
<name>A0A158PS94_BRUPA</name>
<comment type="similarity">
    <text evidence="2">Belongs to the SLC41A transporter family.</text>
</comment>
<feature type="transmembrane region" description="Helical" evidence="9">
    <location>
        <begin position="387"/>
        <end position="405"/>
    </location>
</feature>
<proteinExistence type="inferred from homology"/>
<feature type="transmembrane region" description="Helical" evidence="9">
    <location>
        <begin position="549"/>
        <end position="572"/>
    </location>
</feature>
<gene>
    <name evidence="11" type="ORF">BPAG_LOCUS12444</name>
</gene>
<dbReference type="PANTHER" id="PTHR16228">
    <property type="entry name" value="DIVALENT CATION TRANSPORTER SOLUTE CARRIER FAMILY 41"/>
    <property type="match status" value="1"/>
</dbReference>
<feature type="transmembrane region" description="Helical" evidence="9">
    <location>
        <begin position="147"/>
        <end position="169"/>
    </location>
</feature>
<evidence type="ECO:0000256" key="7">
    <source>
        <dbReference type="ARBA" id="ARBA00023065"/>
    </source>
</evidence>
<keyword evidence="4 9" id="KW-0812">Transmembrane</keyword>
<protein>
    <submittedName>
        <fullName evidence="13">MgtE domain-containing protein</fullName>
    </submittedName>
</protein>
<feature type="domain" description="SLC41A/MgtE integral membrane" evidence="10">
    <location>
        <begin position="419"/>
        <end position="565"/>
    </location>
</feature>
<evidence type="ECO:0000256" key="4">
    <source>
        <dbReference type="ARBA" id="ARBA00022692"/>
    </source>
</evidence>
<keyword evidence="5" id="KW-0460">Magnesium</keyword>
<feature type="transmembrane region" description="Helical" evidence="9">
    <location>
        <begin position="277"/>
        <end position="306"/>
    </location>
</feature>
<dbReference type="STRING" id="6280.A0A158PS94"/>
<keyword evidence="3" id="KW-0813">Transport</keyword>
<evidence type="ECO:0000256" key="2">
    <source>
        <dbReference type="ARBA" id="ARBA00009749"/>
    </source>
</evidence>
<dbReference type="GO" id="GO:0005886">
    <property type="term" value="C:plasma membrane"/>
    <property type="evidence" value="ECO:0007669"/>
    <property type="project" value="TreeGrafter"/>
</dbReference>
<dbReference type="InterPro" id="IPR006667">
    <property type="entry name" value="SLC41_membr_dom"/>
</dbReference>
<dbReference type="AlphaFoldDB" id="A0A158PS94"/>
<feature type="domain" description="SLC41A/MgtE integral membrane" evidence="10">
    <location>
        <begin position="188"/>
        <end position="333"/>
    </location>
</feature>
<comment type="subcellular location">
    <subcellularLocation>
        <location evidence="1">Membrane</location>
        <topology evidence="1">Multi-pass membrane protein</topology>
    </subcellularLocation>
</comment>
<feature type="transmembrane region" description="Helical" evidence="9">
    <location>
        <begin position="222"/>
        <end position="251"/>
    </location>
</feature>
<dbReference type="InterPro" id="IPR036739">
    <property type="entry name" value="SLC41_membr_dom_sf"/>
</dbReference>
<evidence type="ECO:0000256" key="8">
    <source>
        <dbReference type="ARBA" id="ARBA00023136"/>
    </source>
</evidence>
<dbReference type="EMBL" id="UZAD01013293">
    <property type="protein sequence ID" value="VDN93630.1"/>
    <property type="molecule type" value="Genomic_DNA"/>
</dbReference>
<dbReference type="InterPro" id="IPR045349">
    <property type="entry name" value="SLC41A1-3"/>
</dbReference>
<evidence type="ECO:0000313" key="12">
    <source>
        <dbReference type="Proteomes" id="UP000278627"/>
    </source>
</evidence>
<evidence type="ECO:0000256" key="1">
    <source>
        <dbReference type="ARBA" id="ARBA00004141"/>
    </source>
</evidence>
<evidence type="ECO:0000313" key="13">
    <source>
        <dbReference type="WBParaSite" id="BPAG_0001248201-mRNA-1"/>
    </source>
</evidence>
<dbReference type="Proteomes" id="UP000278627">
    <property type="component" value="Unassembled WGS sequence"/>
</dbReference>
<dbReference type="Gene3D" id="1.10.357.20">
    <property type="entry name" value="SLC41 divalent cation transporters, integral membrane domain"/>
    <property type="match status" value="2"/>
</dbReference>
<keyword evidence="6 9" id="KW-1133">Transmembrane helix</keyword>
<dbReference type="FunFam" id="1.10.357.20:FF:000001">
    <property type="entry name" value="Solute carrier family 41 member 2"/>
    <property type="match status" value="1"/>
</dbReference>
<dbReference type="WBParaSite" id="BPAG_0001248201-mRNA-1">
    <property type="protein sequence ID" value="BPAG_0001248201-mRNA-1"/>
    <property type="gene ID" value="BPAG_0001248201"/>
</dbReference>
<feature type="transmembrane region" description="Helical" evidence="9">
    <location>
        <begin position="478"/>
        <end position="498"/>
    </location>
</feature>
<evidence type="ECO:0000313" key="11">
    <source>
        <dbReference type="EMBL" id="VDN93630.1"/>
    </source>
</evidence>
<reference evidence="13" key="1">
    <citation type="submission" date="2016-04" db="UniProtKB">
        <authorList>
            <consortium name="WormBaseParasite"/>
        </authorList>
    </citation>
    <scope>IDENTIFICATION</scope>
</reference>
<feature type="transmembrane region" description="Helical" evidence="9">
    <location>
        <begin position="318"/>
        <end position="341"/>
    </location>
</feature>
<feature type="transmembrane region" description="Helical" evidence="9">
    <location>
        <begin position="353"/>
        <end position="375"/>
    </location>
</feature>
<dbReference type="PANTHER" id="PTHR16228:SF7">
    <property type="entry name" value="SLC41A_MGTE INTEGRAL MEMBRANE DOMAIN-CONTAINING PROTEIN"/>
    <property type="match status" value="1"/>
</dbReference>
<reference evidence="11 12" key="2">
    <citation type="submission" date="2018-11" db="EMBL/GenBank/DDBJ databases">
        <authorList>
            <consortium name="Pathogen Informatics"/>
        </authorList>
    </citation>
    <scope>NUCLEOTIDE SEQUENCE [LARGE SCALE GENOMIC DNA]</scope>
</reference>